<evidence type="ECO:0000256" key="1">
    <source>
        <dbReference type="ARBA" id="ARBA00001974"/>
    </source>
</evidence>
<comment type="caution">
    <text evidence="6">The sequence shown here is derived from an EMBL/GenBank/DDBJ whole genome shotgun (WGS) entry which is preliminary data.</text>
</comment>
<dbReference type="InterPro" id="IPR036188">
    <property type="entry name" value="FAD/NAD-bd_sf"/>
</dbReference>
<dbReference type="Pfam" id="PF05199">
    <property type="entry name" value="GMC_oxred_C"/>
    <property type="match status" value="1"/>
</dbReference>
<dbReference type="PIRSF" id="PIRSF000137">
    <property type="entry name" value="Alcohol_oxidase"/>
    <property type="match status" value="1"/>
</dbReference>
<dbReference type="Proteomes" id="UP000783213">
    <property type="component" value="Unassembled WGS sequence"/>
</dbReference>
<organism evidence="6 7">
    <name type="scientific">Botrytis deweyae</name>
    <dbReference type="NCBI Taxonomy" id="2478750"/>
    <lineage>
        <taxon>Eukaryota</taxon>
        <taxon>Fungi</taxon>
        <taxon>Dikarya</taxon>
        <taxon>Ascomycota</taxon>
        <taxon>Pezizomycotina</taxon>
        <taxon>Leotiomycetes</taxon>
        <taxon>Helotiales</taxon>
        <taxon>Sclerotiniaceae</taxon>
        <taxon>Botrytis</taxon>
    </lineage>
</organism>
<comment type="cofactor">
    <cofactor evidence="1">
        <name>FAD</name>
        <dbReference type="ChEBI" id="CHEBI:57692"/>
    </cofactor>
</comment>
<dbReference type="SUPFAM" id="SSF54373">
    <property type="entry name" value="FAD-linked reductases, C-terminal domain"/>
    <property type="match status" value="1"/>
</dbReference>
<proteinExistence type="inferred from homology"/>
<feature type="domain" description="Glucose-methanol-choline oxidoreductase N-terminal" evidence="5">
    <location>
        <begin position="270"/>
        <end position="284"/>
    </location>
</feature>
<protein>
    <recommendedName>
        <fullName evidence="5">Glucose-methanol-choline oxidoreductase N-terminal domain-containing protein</fullName>
    </recommendedName>
</protein>
<dbReference type="Gene3D" id="3.30.560.10">
    <property type="entry name" value="Glucose Oxidase, domain 3"/>
    <property type="match status" value="1"/>
</dbReference>
<dbReference type="PROSITE" id="PS00624">
    <property type="entry name" value="GMC_OXRED_2"/>
    <property type="match status" value="1"/>
</dbReference>
<dbReference type="InterPro" id="IPR000172">
    <property type="entry name" value="GMC_OxRdtase_N"/>
</dbReference>
<dbReference type="InterPro" id="IPR012132">
    <property type="entry name" value="GMC_OxRdtase"/>
</dbReference>
<evidence type="ECO:0000256" key="2">
    <source>
        <dbReference type="ARBA" id="ARBA00010790"/>
    </source>
</evidence>
<name>A0ABQ7J2D0_9HELO</name>
<evidence type="ECO:0000313" key="7">
    <source>
        <dbReference type="Proteomes" id="UP000783213"/>
    </source>
</evidence>
<evidence type="ECO:0000313" key="6">
    <source>
        <dbReference type="EMBL" id="KAF7939044.1"/>
    </source>
</evidence>
<dbReference type="SUPFAM" id="SSF51905">
    <property type="entry name" value="FAD/NAD(P)-binding domain"/>
    <property type="match status" value="1"/>
</dbReference>
<dbReference type="EMBL" id="RCSX01000002">
    <property type="protein sequence ID" value="KAF7939044.1"/>
    <property type="molecule type" value="Genomic_DNA"/>
</dbReference>
<keyword evidence="3" id="KW-0285">Flavoprotein</keyword>
<keyword evidence="4" id="KW-0274">FAD</keyword>
<dbReference type="PANTHER" id="PTHR11552:SF147">
    <property type="entry name" value="CHOLINE DEHYDROGENASE, MITOCHONDRIAL"/>
    <property type="match status" value="1"/>
</dbReference>
<evidence type="ECO:0000256" key="3">
    <source>
        <dbReference type="ARBA" id="ARBA00022630"/>
    </source>
</evidence>
<gene>
    <name evidence="6" type="ORF">EAE98_001380</name>
</gene>
<keyword evidence="7" id="KW-1185">Reference proteome</keyword>
<dbReference type="Pfam" id="PF00732">
    <property type="entry name" value="GMC_oxred_N"/>
    <property type="match status" value="1"/>
</dbReference>
<evidence type="ECO:0000256" key="4">
    <source>
        <dbReference type="ARBA" id="ARBA00022827"/>
    </source>
</evidence>
<dbReference type="RefSeq" id="XP_038815265.1">
    <property type="nucleotide sequence ID" value="XM_038948999.1"/>
</dbReference>
<evidence type="ECO:0000259" key="5">
    <source>
        <dbReference type="PROSITE" id="PS00624"/>
    </source>
</evidence>
<dbReference type="InterPro" id="IPR007867">
    <property type="entry name" value="GMC_OxRtase_C"/>
</dbReference>
<reference evidence="6 7" key="1">
    <citation type="journal article" date="2020" name="Genome Biol. Evol.">
        <title>Comparative genomics of Sclerotiniaceae.</title>
        <authorList>
            <person name="Valero Jimenez C.A."/>
            <person name="Steentjes M."/>
            <person name="Scholten O.E."/>
            <person name="Van Kan J.A.L."/>
        </authorList>
    </citation>
    <scope>NUCLEOTIDE SEQUENCE [LARGE SCALE GENOMIC DNA]</scope>
    <source>
        <strain evidence="6 7">B1</strain>
    </source>
</reference>
<sequence>MAHQDSVGIEEIYDYIICGGGTSSCAIAARLADNSTVSILIVEAGASNDTYPATAIPAAVSQILGTEADWNIKSEPCEELENRRLHLARGKFLGGSSGCNGTLAIRGNRQDFDNWGLEGWSGDEMFKYMSKAEAFHNKPWFDAEKDAHGYNGPVITSPHDPAPISSLVLESYQSMGLPLIPDMFSTGKSAHGCGHAVRTVSQGTRTMSTDYITSSTENSGISIRTNTCIDRISLEKDKAGALRAKGVFLQDTTGQKSFVKARKEVIISAGTYGSPAILLRSGIGAKQEVEKLGIQSQVDLPGVGKNLMDHLVVLSFYEVSKPALTNDHLVWHPGGKDKSLAQYKTDKTGFFSQFPFGTFAFARLDSRLSDSHLWNSASRVKGLDPMGLSPTQPHVEFWNTECYSPKYMFRDFPPDGKYAFAMATEFFAPRSRGEVSLKSSDPTENPIVNHRYLEDPLDMLVFSEGCRMANEIAMKGAGTKDIVIGSWPRSRNHHTFTAREEWVPIIRSNADTYKSPLSQKSLSRYHPAGTCKMGRPDDALAVLDENLKVRGITGLRVADASVMPSLIGGHPQMPVYGIAEKAADLIISEE</sequence>
<dbReference type="Gene3D" id="3.50.50.60">
    <property type="entry name" value="FAD/NAD(P)-binding domain"/>
    <property type="match status" value="1"/>
</dbReference>
<dbReference type="GeneID" id="62228154"/>
<dbReference type="PANTHER" id="PTHR11552">
    <property type="entry name" value="GLUCOSE-METHANOL-CHOLINE GMC OXIDOREDUCTASE"/>
    <property type="match status" value="1"/>
</dbReference>
<comment type="similarity">
    <text evidence="2">Belongs to the GMC oxidoreductase family.</text>
</comment>
<accession>A0ABQ7J2D0</accession>